<proteinExistence type="predicted"/>
<dbReference type="Proteomes" id="UP000298656">
    <property type="component" value="Chromosome 3"/>
</dbReference>
<organism evidence="5 6">
    <name type="scientific">Trinickia violacea</name>
    <dbReference type="NCBI Taxonomy" id="2571746"/>
    <lineage>
        <taxon>Bacteria</taxon>
        <taxon>Pseudomonadati</taxon>
        <taxon>Pseudomonadota</taxon>
        <taxon>Betaproteobacteria</taxon>
        <taxon>Burkholderiales</taxon>
        <taxon>Burkholderiaceae</taxon>
        <taxon>Trinickia</taxon>
    </lineage>
</organism>
<feature type="domain" description="HTH araC/xylS-type" evidence="4">
    <location>
        <begin position="201"/>
        <end position="299"/>
    </location>
</feature>
<dbReference type="GO" id="GO:0043565">
    <property type="term" value="F:sequence-specific DNA binding"/>
    <property type="evidence" value="ECO:0007669"/>
    <property type="project" value="InterPro"/>
</dbReference>
<evidence type="ECO:0000313" key="6">
    <source>
        <dbReference type="Proteomes" id="UP000298656"/>
    </source>
</evidence>
<dbReference type="SMART" id="SM00342">
    <property type="entry name" value="HTH_ARAC"/>
    <property type="match status" value="1"/>
</dbReference>
<dbReference type="Pfam" id="PF12833">
    <property type="entry name" value="HTH_18"/>
    <property type="match status" value="1"/>
</dbReference>
<reference evidence="5 6" key="1">
    <citation type="submission" date="2019-05" db="EMBL/GenBank/DDBJ databases">
        <title>Burkholderia sp. DHOD12, isolated from subtropical forest soil.</title>
        <authorList>
            <person name="Gao Z.-H."/>
            <person name="Qiu L.-H."/>
        </authorList>
    </citation>
    <scope>NUCLEOTIDE SEQUENCE [LARGE SCALE GENOMIC DNA]</scope>
    <source>
        <strain evidence="5 6">DHOD12</strain>
    </source>
</reference>
<name>A0A4P8J282_9BURK</name>
<dbReference type="PANTHER" id="PTHR46796:SF6">
    <property type="entry name" value="ARAC SUBFAMILY"/>
    <property type="match status" value="1"/>
</dbReference>
<sequence length="311" mass="35189">MTSMSKQFLQLNFRDDRSRLAVLSAEAVRTSSRFRWQSLHFETLQDHIFETVEHVIQEHYLMVKLNPTSKAERVLNGVLRQEIQRRGSTVYIPNGCSHRVRYASPLGRLHLMTLQPSIVDSVASEMGIHHVDIPPRFATEEDRFVLEAAELIDAELACGNPHGALFAETFARTLAAHIVTRYRGPYKVSGKQPALNATKLSRLDQFIEANITLSISLSDLASQMGLSEYYFCRCFKQATGMSPYQYLLKKRIEHACSCLRREDMSIQDVAFASGFGDPVQFSKQFRRTHGLTPSAFRARYVTKGSALVAVI</sequence>
<dbReference type="InterPro" id="IPR020449">
    <property type="entry name" value="Tscrpt_reg_AraC-type_HTH"/>
</dbReference>
<dbReference type="AlphaFoldDB" id="A0A4P8J282"/>
<evidence type="ECO:0000256" key="1">
    <source>
        <dbReference type="ARBA" id="ARBA00023015"/>
    </source>
</evidence>
<evidence type="ECO:0000259" key="4">
    <source>
        <dbReference type="PROSITE" id="PS01124"/>
    </source>
</evidence>
<keyword evidence="6" id="KW-1185">Reference proteome</keyword>
<dbReference type="PROSITE" id="PS00041">
    <property type="entry name" value="HTH_ARAC_FAMILY_1"/>
    <property type="match status" value="1"/>
</dbReference>
<keyword evidence="3" id="KW-0804">Transcription</keyword>
<keyword evidence="1" id="KW-0805">Transcription regulation</keyword>
<dbReference type="GO" id="GO:0003700">
    <property type="term" value="F:DNA-binding transcription factor activity"/>
    <property type="evidence" value="ECO:0007669"/>
    <property type="project" value="InterPro"/>
</dbReference>
<dbReference type="OrthoDB" id="9816344at2"/>
<gene>
    <name evidence="5" type="ORF">FAZ95_38880</name>
</gene>
<protein>
    <submittedName>
        <fullName evidence="5">Helix-turn-helix domain-containing protein</fullName>
    </submittedName>
</protein>
<dbReference type="PRINTS" id="PR00032">
    <property type="entry name" value="HTHARAC"/>
</dbReference>
<keyword evidence="2" id="KW-0238">DNA-binding</keyword>
<dbReference type="Gene3D" id="1.10.10.60">
    <property type="entry name" value="Homeodomain-like"/>
    <property type="match status" value="2"/>
</dbReference>
<evidence type="ECO:0000256" key="3">
    <source>
        <dbReference type="ARBA" id="ARBA00023163"/>
    </source>
</evidence>
<dbReference type="PROSITE" id="PS01124">
    <property type="entry name" value="HTH_ARAC_FAMILY_2"/>
    <property type="match status" value="1"/>
</dbReference>
<evidence type="ECO:0000313" key="5">
    <source>
        <dbReference type="EMBL" id="QCP55101.1"/>
    </source>
</evidence>
<evidence type="ECO:0000256" key="2">
    <source>
        <dbReference type="ARBA" id="ARBA00023125"/>
    </source>
</evidence>
<dbReference type="InterPro" id="IPR018060">
    <property type="entry name" value="HTH_AraC"/>
</dbReference>
<dbReference type="InterPro" id="IPR009057">
    <property type="entry name" value="Homeodomain-like_sf"/>
</dbReference>
<dbReference type="EMBL" id="CP040079">
    <property type="protein sequence ID" value="QCP55101.1"/>
    <property type="molecule type" value="Genomic_DNA"/>
</dbReference>
<dbReference type="KEGG" id="tvl:FAZ95_38880"/>
<dbReference type="PANTHER" id="PTHR46796">
    <property type="entry name" value="HTH-TYPE TRANSCRIPTIONAL ACTIVATOR RHAS-RELATED"/>
    <property type="match status" value="1"/>
</dbReference>
<accession>A0A4P8J282</accession>
<dbReference type="SUPFAM" id="SSF46689">
    <property type="entry name" value="Homeodomain-like"/>
    <property type="match status" value="2"/>
</dbReference>
<dbReference type="InterPro" id="IPR050204">
    <property type="entry name" value="AraC_XylS_family_regulators"/>
</dbReference>
<dbReference type="InterPro" id="IPR018062">
    <property type="entry name" value="HTH_AraC-typ_CS"/>
</dbReference>